<organism evidence="1 2">
    <name type="scientific">Streblomastix strix</name>
    <dbReference type="NCBI Taxonomy" id="222440"/>
    <lineage>
        <taxon>Eukaryota</taxon>
        <taxon>Metamonada</taxon>
        <taxon>Preaxostyla</taxon>
        <taxon>Oxymonadida</taxon>
        <taxon>Streblomastigidae</taxon>
        <taxon>Streblomastix</taxon>
    </lineage>
</organism>
<protein>
    <submittedName>
        <fullName evidence="1">Uncharacterized protein</fullName>
    </submittedName>
</protein>
<dbReference type="EMBL" id="SNRW01012491">
    <property type="protein sequence ID" value="KAA6373754.1"/>
    <property type="molecule type" value="Genomic_DNA"/>
</dbReference>
<comment type="caution">
    <text evidence="1">The sequence shown here is derived from an EMBL/GenBank/DDBJ whole genome shotgun (WGS) entry which is preliminary data.</text>
</comment>
<feature type="non-terminal residue" evidence="1">
    <location>
        <position position="1"/>
    </location>
</feature>
<reference evidence="1 2" key="1">
    <citation type="submission" date="2019-03" db="EMBL/GenBank/DDBJ databases">
        <title>Single cell metagenomics reveals metabolic interactions within the superorganism composed of flagellate Streblomastix strix and complex community of Bacteroidetes bacteria on its surface.</title>
        <authorList>
            <person name="Treitli S.C."/>
            <person name="Kolisko M."/>
            <person name="Husnik F."/>
            <person name="Keeling P."/>
            <person name="Hampl V."/>
        </authorList>
    </citation>
    <scope>NUCLEOTIDE SEQUENCE [LARGE SCALE GENOMIC DNA]</scope>
    <source>
        <strain evidence="1">ST1C</strain>
    </source>
</reference>
<evidence type="ECO:0000313" key="1">
    <source>
        <dbReference type="EMBL" id="KAA6373754.1"/>
    </source>
</evidence>
<dbReference type="Proteomes" id="UP000324800">
    <property type="component" value="Unassembled WGS sequence"/>
</dbReference>
<name>A0A5J4UU23_9EUKA</name>
<gene>
    <name evidence="1" type="ORF">EZS28_030720</name>
</gene>
<sequence length="41" mass="3989">LHKVLSTISGPVGMIHPAIGGALGAGANLAGAVNRLVNKRG</sequence>
<dbReference type="AlphaFoldDB" id="A0A5J4UU23"/>
<evidence type="ECO:0000313" key="2">
    <source>
        <dbReference type="Proteomes" id="UP000324800"/>
    </source>
</evidence>
<accession>A0A5J4UU23</accession>
<proteinExistence type="predicted"/>